<dbReference type="InterPro" id="IPR000835">
    <property type="entry name" value="HTH_MarR-typ"/>
</dbReference>
<sequence length="154" mass="16901">MVDTKNSATESSRKKREEQLRISVELMFFGYRAFTIGPDALLAKQGLGRVHHRILYFVGREPSLSVAQLLAVLSVSKQALNAPLRDLMSAGLVASEPCGEDKRVRRLSLTSTGESLEAQLTGIQLDLMAGIFDEAGAGAEAHWQEIMQKMRATL</sequence>
<gene>
    <name evidence="2" type="ORF">IMCC3135_15105</name>
</gene>
<dbReference type="SUPFAM" id="SSF46785">
    <property type="entry name" value="Winged helix' DNA-binding domain"/>
    <property type="match status" value="1"/>
</dbReference>
<dbReference type="InterPro" id="IPR039422">
    <property type="entry name" value="MarR/SlyA-like"/>
</dbReference>
<dbReference type="PROSITE" id="PS50995">
    <property type="entry name" value="HTH_MARR_2"/>
    <property type="match status" value="1"/>
</dbReference>
<evidence type="ECO:0000313" key="3">
    <source>
        <dbReference type="Proteomes" id="UP000250079"/>
    </source>
</evidence>
<feature type="domain" description="HTH marR-type" evidence="1">
    <location>
        <begin position="17"/>
        <end position="152"/>
    </location>
</feature>
<dbReference type="PANTHER" id="PTHR33164:SF44">
    <property type="entry name" value="TRANSCRIPTIONAL REGULATORY PROTEIN"/>
    <property type="match status" value="1"/>
</dbReference>
<dbReference type="GO" id="GO:0006950">
    <property type="term" value="P:response to stress"/>
    <property type="evidence" value="ECO:0007669"/>
    <property type="project" value="TreeGrafter"/>
</dbReference>
<dbReference type="OrthoDB" id="9799368at2"/>
<accession>A0A2Z2NRH2</accession>
<dbReference type="KEGG" id="gai:IMCC3135_15105"/>
<dbReference type="RefSeq" id="WP_088918349.1">
    <property type="nucleotide sequence ID" value="NZ_CP018632.1"/>
</dbReference>
<evidence type="ECO:0000313" key="2">
    <source>
        <dbReference type="EMBL" id="ASJ73105.1"/>
    </source>
</evidence>
<keyword evidence="3" id="KW-1185">Reference proteome</keyword>
<reference evidence="2 3" key="1">
    <citation type="submission" date="2016-12" db="EMBL/GenBank/DDBJ databases">
        <authorList>
            <person name="Song W.-J."/>
            <person name="Kurnit D.M."/>
        </authorList>
    </citation>
    <scope>NUCLEOTIDE SEQUENCE [LARGE SCALE GENOMIC DNA]</scope>
    <source>
        <strain evidence="2 3">IMCC3135</strain>
    </source>
</reference>
<evidence type="ECO:0000259" key="1">
    <source>
        <dbReference type="PROSITE" id="PS50995"/>
    </source>
</evidence>
<dbReference type="Pfam" id="PF12802">
    <property type="entry name" value="MarR_2"/>
    <property type="match status" value="1"/>
</dbReference>
<proteinExistence type="predicted"/>
<dbReference type="InterPro" id="IPR036390">
    <property type="entry name" value="WH_DNA-bd_sf"/>
</dbReference>
<dbReference type="Gene3D" id="1.10.10.10">
    <property type="entry name" value="Winged helix-like DNA-binding domain superfamily/Winged helix DNA-binding domain"/>
    <property type="match status" value="1"/>
</dbReference>
<dbReference type="EMBL" id="CP018632">
    <property type="protein sequence ID" value="ASJ73105.1"/>
    <property type="molecule type" value="Genomic_DNA"/>
</dbReference>
<dbReference type="GO" id="GO:0003700">
    <property type="term" value="F:DNA-binding transcription factor activity"/>
    <property type="evidence" value="ECO:0007669"/>
    <property type="project" value="InterPro"/>
</dbReference>
<dbReference type="InterPro" id="IPR036388">
    <property type="entry name" value="WH-like_DNA-bd_sf"/>
</dbReference>
<name>A0A2Z2NRH2_9GAMM</name>
<organism evidence="2 3">
    <name type="scientific">Granulosicoccus antarcticus IMCC3135</name>
    <dbReference type="NCBI Taxonomy" id="1192854"/>
    <lineage>
        <taxon>Bacteria</taxon>
        <taxon>Pseudomonadati</taxon>
        <taxon>Pseudomonadota</taxon>
        <taxon>Gammaproteobacteria</taxon>
        <taxon>Chromatiales</taxon>
        <taxon>Granulosicoccaceae</taxon>
        <taxon>Granulosicoccus</taxon>
    </lineage>
</organism>
<dbReference type="SMART" id="SM00347">
    <property type="entry name" value="HTH_MARR"/>
    <property type="match status" value="1"/>
</dbReference>
<protein>
    <recommendedName>
        <fullName evidence="1">HTH marR-type domain-containing protein</fullName>
    </recommendedName>
</protein>
<dbReference type="PANTHER" id="PTHR33164">
    <property type="entry name" value="TRANSCRIPTIONAL REGULATOR, MARR FAMILY"/>
    <property type="match status" value="1"/>
</dbReference>
<dbReference type="Proteomes" id="UP000250079">
    <property type="component" value="Chromosome"/>
</dbReference>
<dbReference type="AlphaFoldDB" id="A0A2Z2NRH2"/>